<evidence type="ECO:0000313" key="3">
    <source>
        <dbReference type="Proteomes" id="UP000009168"/>
    </source>
</evidence>
<name>Q233K2_TETTS</name>
<feature type="domain" description="HAT C-terminal dimerisation" evidence="1">
    <location>
        <begin position="94"/>
        <end position="134"/>
    </location>
</feature>
<dbReference type="InterPro" id="IPR008906">
    <property type="entry name" value="HATC_C_dom"/>
</dbReference>
<gene>
    <name evidence="2" type="ORF">TTHERM_00391480</name>
</gene>
<dbReference type="GeneID" id="7847183"/>
<dbReference type="HOGENOM" id="CLU_1726013_0_0_1"/>
<dbReference type="Proteomes" id="UP000009168">
    <property type="component" value="Unassembled WGS sequence"/>
</dbReference>
<organism evidence="2 3">
    <name type="scientific">Tetrahymena thermophila (strain SB210)</name>
    <dbReference type="NCBI Taxonomy" id="312017"/>
    <lineage>
        <taxon>Eukaryota</taxon>
        <taxon>Sar</taxon>
        <taxon>Alveolata</taxon>
        <taxon>Ciliophora</taxon>
        <taxon>Intramacronucleata</taxon>
        <taxon>Oligohymenophorea</taxon>
        <taxon>Hymenostomatida</taxon>
        <taxon>Tetrahymenina</taxon>
        <taxon>Tetrahymenidae</taxon>
        <taxon>Tetrahymena</taxon>
    </lineage>
</organism>
<evidence type="ECO:0000259" key="1">
    <source>
        <dbReference type="Pfam" id="PF05699"/>
    </source>
</evidence>
<sequence>MIESLEDELNQISKIKTIENEDNLIGSLKKLKIEENQRKEKQIQYYQMSIKIQKLLITIQNSRNKHLKMKLSFKYLRERVDNSLYNTKTRSFELEFYYKNQNTYPNLTLLAKKYFVLQATTAEQESKKISFSQKIKRPFLQIKSQVDLSDKF</sequence>
<dbReference type="InParanoid" id="Q233K2"/>
<protein>
    <submittedName>
        <fullName evidence="2">HAT family dimerization protein</fullName>
    </submittedName>
</protein>
<dbReference type="KEGG" id="tet:TTHERM_00391480"/>
<dbReference type="RefSeq" id="XP_001011823.1">
    <property type="nucleotide sequence ID" value="XM_001011823.1"/>
</dbReference>
<dbReference type="GO" id="GO:0046983">
    <property type="term" value="F:protein dimerization activity"/>
    <property type="evidence" value="ECO:0007669"/>
    <property type="project" value="InterPro"/>
</dbReference>
<proteinExistence type="predicted"/>
<dbReference type="AlphaFoldDB" id="Q233K2"/>
<dbReference type="Pfam" id="PF05699">
    <property type="entry name" value="Dimer_Tnp_hAT"/>
    <property type="match status" value="1"/>
</dbReference>
<keyword evidence="3" id="KW-1185">Reference proteome</keyword>
<evidence type="ECO:0000313" key="2">
    <source>
        <dbReference type="EMBL" id="EAR91578.1"/>
    </source>
</evidence>
<accession>Q233K2</accession>
<reference evidence="3" key="1">
    <citation type="journal article" date="2006" name="PLoS Biol.">
        <title>Macronuclear genome sequence of the ciliate Tetrahymena thermophila, a model eukaryote.</title>
        <authorList>
            <person name="Eisen J.A."/>
            <person name="Coyne R.S."/>
            <person name="Wu M."/>
            <person name="Wu D."/>
            <person name="Thiagarajan M."/>
            <person name="Wortman J.R."/>
            <person name="Badger J.H."/>
            <person name="Ren Q."/>
            <person name="Amedeo P."/>
            <person name="Jones K.M."/>
            <person name="Tallon L.J."/>
            <person name="Delcher A.L."/>
            <person name="Salzberg S.L."/>
            <person name="Silva J.C."/>
            <person name="Haas B.J."/>
            <person name="Majoros W.H."/>
            <person name="Farzad M."/>
            <person name="Carlton J.M."/>
            <person name="Smith R.K. Jr."/>
            <person name="Garg J."/>
            <person name="Pearlman R.E."/>
            <person name="Karrer K.M."/>
            <person name="Sun L."/>
            <person name="Manning G."/>
            <person name="Elde N.C."/>
            <person name="Turkewitz A.P."/>
            <person name="Asai D.J."/>
            <person name="Wilkes D.E."/>
            <person name="Wang Y."/>
            <person name="Cai H."/>
            <person name="Collins K."/>
            <person name="Stewart B.A."/>
            <person name="Lee S.R."/>
            <person name="Wilamowska K."/>
            <person name="Weinberg Z."/>
            <person name="Ruzzo W.L."/>
            <person name="Wloga D."/>
            <person name="Gaertig J."/>
            <person name="Frankel J."/>
            <person name="Tsao C.-C."/>
            <person name="Gorovsky M.A."/>
            <person name="Keeling P.J."/>
            <person name="Waller R.F."/>
            <person name="Patron N.J."/>
            <person name="Cherry J.M."/>
            <person name="Stover N.A."/>
            <person name="Krieger C.J."/>
            <person name="del Toro C."/>
            <person name="Ryder H.F."/>
            <person name="Williamson S.C."/>
            <person name="Barbeau R.A."/>
            <person name="Hamilton E.P."/>
            <person name="Orias E."/>
        </authorList>
    </citation>
    <scope>NUCLEOTIDE SEQUENCE [LARGE SCALE GENOMIC DNA]</scope>
    <source>
        <strain evidence="3">SB210</strain>
    </source>
</reference>
<dbReference type="EMBL" id="GG662770">
    <property type="protein sequence ID" value="EAR91578.1"/>
    <property type="molecule type" value="Genomic_DNA"/>
</dbReference>